<dbReference type="Gene3D" id="3.40.50.300">
    <property type="entry name" value="P-loop containing nucleotide triphosphate hydrolases"/>
    <property type="match status" value="1"/>
</dbReference>
<dbReference type="GO" id="GO:0016887">
    <property type="term" value="F:ATP hydrolysis activity"/>
    <property type="evidence" value="ECO:0007669"/>
    <property type="project" value="InterPro"/>
</dbReference>
<dbReference type="RefSeq" id="WP_058514300.1">
    <property type="nucleotide sequence ID" value="NZ_CAAAIH010000087.1"/>
</dbReference>
<dbReference type="PATRIC" id="fig|45074.5.peg.2170"/>
<dbReference type="PANTHER" id="PTHR43581">
    <property type="entry name" value="ATP/GTP PHOSPHATASE"/>
    <property type="match status" value="1"/>
</dbReference>
<proteinExistence type="predicted"/>
<dbReference type="Proteomes" id="UP000054703">
    <property type="component" value="Unassembled WGS sequence"/>
</dbReference>
<dbReference type="InterPro" id="IPR003959">
    <property type="entry name" value="ATPase_AAA_core"/>
</dbReference>
<accession>A0A0W0YUE1</accession>
<gene>
    <name evidence="2" type="ORF">Lsan_2034</name>
</gene>
<evidence type="ECO:0000259" key="1">
    <source>
        <dbReference type="SMART" id="SM00382"/>
    </source>
</evidence>
<dbReference type="InterPro" id="IPR051396">
    <property type="entry name" value="Bact_Antivir_Def_Nuclease"/>
</dbReference>
<dbReference type="PANTHER" id="PTHR43581:SF2">
    <property type="entry name" value="EXCINUCLEASE ATPASE SUBUNIT"/>
    <property type="match status" value="1"/>
</dbReference>
<keyword evidence="3" id="KW-1185">Reference proteome</keyword>
<dbReference type="AlphaFoldDB" id="A0A0W0YUE1"/>
<dbReference type="SMART" id="SM00382">
    <property type="entry name" value="AAA"/>
    <property type="match status" value="1"/>
</dbReference>
<dbReference type="GO" id="GO:0005524">
    <property type="term" value="F:ATP binding"/>
    <property type="evidence" value="ECO:0007669"/>
    <property type="project" value="InterPro"/>
</dbReference>
<dbReference type="OrthoDB" id="9815944at2"/>
<organism evidence="2 3">
    <name type="scientific">Legionella santicrucis</name>
    <dbReference type="NCBI Taxonomy" id="45074"/>
    <lineage>
        <taxon>Bacteria</taxon>
        <taxon>Pseudomonadati</taxon>
        <taxon>Pseudomonadota</taxon>
        <taxon>Gammaproteobacteria</taxon>
        <taxon>Legionellales</taxon>
        <taxon>Legionellaceae</taxon>
        <taxon>Legionella</taxon>
    </lineage>
</organism>
<sequence>MYIHNLALKNIGPINELIIEFPFHQGKPIPIIFIGENGTGKTILISQLIDAIHEIANQLYDNILPIEGMKYKYYKVSGGINLTSGAEKGFSLVTLIDGEKNKLEYFDKIGIVTKDDFNRYVPEFSLSPNDTSSNQKIISQLSDSQKLKLKYEFNSEPHFYQPAYRFEEPFWKNEHNRDFENQSSRFFEENLAKELKILSSARINKQYLLDLVIDFTINSNPHDLIKWNQINQLLRLILQRDDVRFGIGPRGGYRVTVVEQNEDGSFKTQVLPSIENLSLGESILLYFFINIIRHSDNPPKNFDAIQGIVIIDEVDVHLHTTLQTDVLPSLVKLFPCVQFIFTTHSPLFLLGMKNMLGEDNLELRSMPTGEIITSERFSEFQHAYEVFKNTSKYETELKEYLLTLNQPVLFVEGSYDIQYIVKAADLLGKKDLLSKIKLVDANGFGGLDQIWRHYNTKLSEISPQKILLLYDCDTKKTDEEKGNVIKKTIPVQNGSPIKNGIENLFQESIIKGARKYKNEFIDYTEKVNREIRGKAEIVPEKYEINKDEKGNLCNWLCENGTKDDFAKFDIIFNIIDDSLFKN</sequence>
<comment type="caution">
    <text evidence="2">The sequence shown here is derived from an EMBL/GenBank/DDBJ whole genome shotgun (WGS) entry which is preliminary data.</text>
</comment>
<dbReference type="Pfam" id="PF13304">
    <property type="entry name" value="AAA_21"/>
    <property type="match status" value="1"/>
</dbReference>
<name>A0A0W0YUE1_9GAMM</name>
<evidence type="ECO:0000313" key="2">
    <source>
        <dbReference type="EMBL" id="KTD60482.1"/>
    </source>
</evidence>
<feature type="domain" description="AAA+ ATPase" evidence="1">
    <location>
        <begin position="27"/>
        <end position="378"/>
    </location>
</feature>
<dbReference type="EMBL" id="LNYU01000049">
    <property type="protein sequence ID" value="KTD60482.1"/>
    <property type="molecule type" value="Genomic_DNA"/>
</dbReference>
<reference evidence="2 3" key="1">
    <citation type="submission" date="2015-11" db="EMBL/GenBank/DDBJ databases">
        <title>Genomic analysis of 38 Legionella species identifies large and diverse effector repertoires.</title>
        <authorList>
            <person name="Burstein D."/>
            <person name="Amaro F."/>
            <person name="Zusman T."/>
            <person name="Lifshitz Z."/>
            <person name="Cohen O."/>
            <person name="Gilbert J.A."/>
            <person name="Pupko T."/>
            <person name="Shuman H.A."/>
            <person name="Segal G."/>
        </authorList>
    </citation>
    <scope>NUCLEOTIDE SEQUENCE [LARGE SCALE GENOMIC DNA]</scope>
    <source>
        <strain evidence="2 3">SC-63-C7</strain>
    </source>
</reference>
<evidence type="ECO:0000313" key="3">
    <source>
        <dbReference type="Proteomes" id="UP000054703"/>
    </source>
</evidence>
<dbReference type="InterPro" id="IPR003593">
    <property type="entry name" value="AAA+_ATPase"/>
</dbReference>
<dbReference type="InterPro" id="IPR027417">
    <property type="entry name" value="P-loop_NTPase"/>
</dbReference>
<protein>
    <recommendedName>
        <fullName evidence="1">AAA+ ATPase domain-containing protein</fullName>
    </recommendedName>
</protein>
<dbReference type="SUPFAM" id="SSF52540">
    <property type="entry name" value="P-loop containing nucleoside triphosphate hydrolases"/>
    <property type="match status" value="1"/>
</dbReference>